<keyword evidence="2" id="KW-0805">Transcription regulation</keyword>
<name>A0A3L8NZ08_9ACTN</name>
<comment type="caution">
    <text evidence="7">The sequence shown here is derived from an EMBL/GenBank/DDBJ whole genome shotgun (WGS) entry which is preliminary data.</text>
</comment>
<dbReference type="InterPro" id="IPR003759">
    <property type="entry name" value="Cbl-bd_cap"/>
</dbReference>
<feature type="domain" description="B12-binding" evidence="6">
    <location>
        <begin position="177"/>
        <end position="302"/>
    </location>
</feature>
<gene>
    <name evidence="7" type="ORF">D9V37_18825</name>
</gene>
<keyword evidence="3" id="KW-0238">DNA-binding</keyword>
<dbReference type="InterPro" id="IPR036594">
    <property type="entry name" value="Meth_synthase_dom"/>
</dbReference>
<dbReference type="InterPro" id="IPR047057">
    <property type="entry name" value="MerR_fam"/>
</dbReference>
<evidence type="ECO:0000256" key="4">
    <source>
        <dbReference type="ARBA" id="ARBA00023163"/>
    </source>
</evidence>
<keyword evidence="8" id="KW-1185">Reference proteome</keyword>
<dbReference type="SMART" id="SM00422">
    <property type="entry name" value="HTH_MERR"/>
    <property type="match status" value="1"/>
</dbReference>
<proteinExistence type="predicted"/>
<evidence type="ECO:0000256" key="1">
    <source>
        <dbReference type="ARBA" id="ARBA00022491"/>
    </source>
</evidence>
<evidence type="ECO:0000259" key="5">
    <source>
        <dbReference type="PROSITE" id="PS50937"/>
    </source>
</evidence>
<accession>A0A3L8NZ08</accession>
<dbReference type="InterPro" id="IPR006158">
    <property type="entry name" value="Cobalamin-bd"/>
</dbReference>
<dbReference type="InterPro" id="IPR009061">
    <property type="entry name" value="DNA-bd_dom_put_sf"/>
</dbReference>
<dbReference type="Proteomes" id="UP000281708">
    <property type="component" value="Unassembled WGS sequence"/>
</dbReference>
<keyword evidence="4" id="KW-0804">Transcription</keyword>
<dbReference type="SUPFAM" id="SSF52242">
    <property type="entry name" value="Cobalamin (vitamin B12)-binding domain"/>
    <property type="match status" value="1"/>
</dbReference>
<dbReference type="GO" id="GO:0031419">
    <property type="term" value="F:cobalamin binding"/>
    <property type="evidence" value="ECO:0007669"/>
    <property type="project" value="InterPro"/>
</dbReference>
<dbReference type="GO" id="GO:0003677">
    <property type="term" value="F:DNA binding"/>
    <property type="evidence" value="ECO:0007669"/>
    <property type="project" value="UniProtKB-KW"/>
</dbReference>
<dbReference type="Pfam" id="PF02310">
    <property type="entry name" value="B12-binding"/>
    <property type="match status" value="1"/>
</dbReference>
<evidence type="ECO:0000313" key="8">
    <source>
        <dbReference type="Proteomes" id="UP000281708"/>
    </source>
</evidence>
<dbReference type="AlphaFoldDB" id="A0A3L8NZ08"/>
<dbReference type="Pfam" id="PF02607">
    <property type="entry name" value="B12-binding_2"/>
    <property type="match status" value="1"/>
</dbReference>
<organism evidence="7 8">
    <name type="scientific">Nocardioides mangrovicus</name>
    <dbReference type="NCBI Taxonomy" id="2478913"/>
    <lineage>
        <taxon>Bacteria</taxon>
        <taxon>Bacillati</taxon>
        <taxon>Actinomycetota</taxon>
        <taxon>Actinomycetes</taxon>
        <taxon>Propionibacteriales</taxon>
        <taxon>Nocardioidaceae</taxon>
        <taxon>Nocardioides</taxon>
    </lineage>
</organism>
<evidence type="ECO:0000313" key="7">
    <source>
        <dbReference type="EMBL" id="RLV48134.1"/>
    </source>
</evidence>
<dbReference type="PANTHER" id="PTHR30204:SF69">
    <property type="entry name" value="MERR-FAMILY TRANSCRIPTIONAL REGULATOR"/>
    <property type="match status" value="1"/>
</dbReference>
<dbReference type="GO" id="GO:0003700">
    <property type="term" value="F:DNA-binding transcription factor activity"/>
    <property type="evidence" value="ECO:0007669"/>
    <property type="project" value="InterPro"/>
</dbReference>
<dbReference type="InterPro" id="IPR000551">
    <property type="entry name" value="MerR-type_HTH_dom"/>
</dbReference>
<evidence type="ECO:0000256" key="2">
    <source>
        <dbReference type="ARBA" id="ARBA00023015"/>
    </source>
</evidence>
<dbReference type="EMBL" id="RDBE01000010">
    <property type="protein sequence ID" value="RLV48134.1"/>
    <property type="molecule type" value="Genomic_DNA"/>
</dbReference>
<dbReference type="Gene3D" id="1.10.1240.10">
    <property type="entry name" value="Methionine synthase domain"/>
    <property type="match status" value="1"/>
</dbReference>
<evidence type="ECO:0000259" key="6">
    <source>
        <dbReference type="PROSITE" id="PS51332"/>
    </source>
</evidence>
<dbReference type="Gene3D" id="1.10.1660.10">
    <property type="match status" value="1"/>
</dbReference>
<reference evidence="7 8" key="1">
    <citation type="submission" date="2018-10" db="EMBL/GenBank/DDBJ databases">
        <title>Marmoricola sp. 4Q3S-7 whole genome shotgun sequence.</title>
        <authorList>
            <person name="Li F."/>
        </authorList>
    </citation>
    <scope>NUCLEOTIDE SEQUENCE [LARGE SCALE GENOMIC DNA]</scope>
    <source>
        <strain evidence="7 8">4Q3S-7</strain>
    </source>
</reference>
<evidence type="ECO:0000256" key="3">
    <source>
        <dbReference type="ARBA" id="ARBA00023125"/>
    </source>
</evidence>
<dbReference type="Gene3D" id="3.40.50.280">
    <property type="entry name" value="Cobalamin-binding domain"/>
    <property type="match status" value="1"/>
</dbReference>
<sequence>MDQTAERPLRIGALAERTGTTTHLLRVWEERYQLLSPHRSASGYRLYGPEDERRVRDMVALRSQGVAAAQAADRVLQGALARARPASLEHLREDLMVAFAAYDDAGAHEVVDRAISGHAMEQVIDRLFFPVLRHLGDAWEAGTITVAQEHYASGMIRGRMLAMAPGQHAGLHAGATGPSAVLACTAHERHDIGLLALNLLLRRNGWRVTFLGADTPVVDAVTMADDLPADVLVLCGTEPYMYAAQLEQHDIALRTRRRTVRLALGGRAASAELAAEHGAELLPLDPGEAAAQLEAARVSRGH</sequence>
<protein>
    <submittedName>
        <fullName evidence="7">MerR family transcriptional regulator</fullName>
    </submittedName>
</protein>
<dbReference type="Pfam" id="PF13411">
    <property type="entry name" value="MerR_1"/>
    <property type="match status" value="1"/>
</dbReference>
<dbReference type="PANTHER" id="PTHR30204">
    <property type="entry name" value="REDOX-CYCLING DRUG-SENSING TRANSCRIPTIONAL ACTIVATOR SOXR"/>
    <property type="match status" value="1"/>
</dbReference>
<dbReference type="PROSITE" id="PS51332">
    <property type="entry name" value="B12_BINDING"/>
    <property type="match status" value="1"/>
</dbReference>
<dbReference type="OrthoDB" id="9800334at2"/>
<dbReference type="RefSeq" id="WP_121807639.1">
    <property type="nucleotide sequence ID" value="NZ_RDBE01000010.1"/>
</dbReference>
<dbReference type="PROSITE" id="PS50937">
    <property type="entry name" value="HTH_MERR_2"/>
    <property type="match status" value="1"/>
</dbReference>
<feature type="domain" description="HTH merR-type" evidence="5">
    <location>
        <begin position="8"/>
        <end position="77"/>
    </location>
</feature>
<dbReference type="SUPFAM" id="SSF46955">
    <property type="entry name" value="Putative DNA-binding domain"/>
    <property type="match status" value="1"/>
</dbReference>
<dbReference type="InterPro" id="IPR036724">
    <property type="entry name" value="Cobalamin-bd_sf"/>
</dbReference>
<dbReference type="GO" id="GO:0046872">
    <property type="term" value="F:metal ion binding"/>
    <property type="evidence" value="ECO:0007669"/>
    <property type="project" value="InterPro"/>
</dbReference>
<keyword evidence="1" id="KW-0678">Repressor</keyword>